<evidence type="ECO:0000313" key="4">
    <source>
        <dbReference type="Proteomes" id="UP000245959"/>
    </source>
</evidence>
<dbReference type="AlphaFoldDB" id="A0A2U1AJN1"/>
<dbReference type="Proteomes" id="UP000245959">
    <property type="component" value="Unassembled WGS sequence"/>
</dbReference>
<feature type="compositionally biased region" description="Basic and acidic residues" evidence="1">
    <location>
        <begin position="141"/>
        <end position="154"/>
    </location>
</feature>
<keyword evidence="4" id="KW-1185">Reference proteome</keyword>
<name>A0A2U1AJN1_9BACT</name>
<dbReference type="GeneID" id="78296779"/>
<sequence>MMNPFESTDEPDRHIRKIWEIFFEQEVAHLHKAVEALKKYEKKEWQQVIPGTGEYPELLHFKTQKEYVREVLASQIELTADRETFVDIHDLPAGHEFFDWQKKVNGKTRNVPSHEVVEEYIGKNGRDYRSEEAENPVPALQDRKADNTEIGRIR</sequence>
<dbReference type="EMBL" id="QEKH01000035">
    <property type="protein sequence ID" value="PVY36547.1"/>
    <property type="molecule type" value="Genomic_DNA"/>
</dbReference>
<gene>
    <name evidence="3" type="ORF">C8D82_13513</name>
    <name evidence="2" type="ORF">HF882_19115</name>
</gene>
<evidence type="ECO:0000313" key="3">
    <source>
        <dbReference type="EMBL" id="PVY36547.1"/>
    </source>
</evidence>
<reference evidence="3 4" key="1">
    <citation type="submission" date="2018-04" db="EMBL/GenBank/DDBJ databases">
        <title>Genomic Encyclopedia of Type Strains, Phase IV (KMG-IV): sequencing the most valuable type-strain genomes for metagenomic binning, comparative biology and taxonomic classification.</title>
        <authorList>
            <person name="Goeker M."/>
        </authorList>
    </citation>
    <scope>NUCLEOTIDE SEQUENCE [LARGE SCALE GENOMIC DNA]</scope>
    <source>
        <strain evidence="3 4">DSM 14823</strain>
    </source>
</reference>
<comment type="caution">
    <text evidence="3">The sequence shown here is derived from an EMBL/GenBank/DDBJ whole genome shotgun (WGS) entry which is preliminary data.</text>
</comment>
<organism evidence="3 4">
    <name type="scientific">Victivallis vadensis</name>
    <dbReference type="NCBI Taxonomy" id="172901"/>
    <lineage>
        <taxon>Bacteria</taxon>
        <taxon>Pseudomonadati</taxon>
        <taxon>Lentisphaerota</taxon>
        <taxon>Lentisphaeria</taxon>
        <taxon>Victivallales</taxon>
        <taxon>Victivallaceae</taxon>
        <taxon>Victivallis</taxon>
    </lineage>
</organism>
<accession>A0A2U1AJN1</accession>
<dbReference type="Proteomes" id="UP000576225">
    <property type="component" value="Unassembled WGS sequence"/>
</dbReference>
<evidence type="ECO:0000313" key="2">
    <source>
        <dbReference type="EMBL" id="NMD88701.1"/>
    </source>
</evidence>
<reference evidence="2 5" key="2">
    <citation type="submission" date="2020-04" db="EMBL/GenBank/DDBJ databases">
        <authorList>
            <person name="Hitch T.C.A."/>
            <person name="Wylensek D."/>
            <person name="Clavel T."/>
        </authorList>
    </citation>
    <scope>NUCLEOTIDE SEQUENCE [LARGE SCALE GENOMIC DNA]</scope>
    <source>
        <strain evidence="2 5">COR2-253-APC-1A</strain>
    </source>
</reference>
<proteinExistence type="predicted"/>
<feature type="region of interest" description="Disordered" evidence="1">
    <location>
        <begin position="127"/>
        <end position="154"/>
    </location>
</feature>
<dbReference type="EMBL" id="JABAEW010000055">
    <property type="protein sequence ID" value="NMD88701.1"/>
    <property type="molecule type" value="Genomic_DNA"/>
</dbReference>
<evidence type="ECO:0000256" key="1">
    <source>
        <dbReference type="SAM" id="MobiDB-lite"/>
    </source>
</evidence>
<dbReference type="RefSeq" id="WP_116885509.1">
    <property type="nucleotide sequence ID" value="NZ_CAJKCJ010000028.1"/>
</dbReference>
<protein>
    <submittedName>
        <fullName evidence="3">Uncharacterized protein</fullName>
    </submittedName>
</protein>
<evidence type="ECO:0000313" key="5">
    <source>
        <dbReference type="Proteomes" id="UP000576225"/>
    </source>
</evidence>